<gene>
    <name evidence="14 17" type="primary">ligA</name>
    <name evidence="17" type="ORF">DESPIG_01234</name>
</gene>
<dbReference type="SMART" id="SM00278">
    <property type="entry name" value="HhH1"/>
    <property type="match status" value="3"/>
</dbReference>
<evidence type="ECO:0000256" key="14">
    <source>
        <dbReference type="HAMAP-Rule" id="MF_01588"/>
    </source>
</evidence>
<dbReference type="Pfam" id="PF03119">
    <property type="entry name" value="DNA_ligase_ZBD"/>
    <property type="match status" value="1"/>
</dbReference>
<dbReference type="SUPFAM" id="SSF56091">
    <property type="entry name" value="DNA ligase/mRNA capping enzyme, catalytic domain"/>
    <property type="match status" value="1"/>
</dbReference>
<reference evidence="17 18" key="1">
    <citation type="submission" date="2008-10" db="EMBL/GenBank/DDBJ databases">
        <title>Draft genome sequence of Desulvovibrio piger (ATCC 29098).</title>
        <authorList>
            <person name="Sudarsanam P."/>
            <person name="Ley R."/>
            <person name="Guruge J."/>
            <person name="Turnbaugh P.J."/>
            <person name="Mahowald M."/>
            <person name="Liep D."/>
            <person name="Gordon J."/>
        </authorList>
    </citation>
    <scope>NUCLEOTIDE SEQUENCE [LARGE SCALE GENOMIC DNA]</scope>
    <source>
        <strain evidence="17 18">ATCC 29098</strain>
    </source>
</reference>
<dbReference type="GO" id="GO:0003911">
    <property type="term" value="F:DNA ligase (NAD+) activity"/>
    <property type="evidence" value="ECO:0007669"/>
    <property type="project" value="UniProtKB-UniRule"/>
</dbReference>
<dbReference type="Pfam" id="PF03120">
    <property type="entry name" value="OB_DNA_ligase"/>
    <property type="match status" value="1"/>
</dbReference>
<feature type="binding site" evidence="14">
    <location>
        <position position="466"/>
    </location>
    <ligand>
        <name>Zn(2+)</name>
        <dbReference type="ChEBI" id="CHEBI:29105"/>
    </ligand>
</feature>
<dbReference type="Gene3D" id="3.40.50.10190">
    <property type="entry name" value="BRCT domain"/>
    <property type="match status" value="1"/>
</dbReference>
<dbReference type="GO" id="GO:0005829">
    <property type="term" value="C:cytosol"/>
    <property type="evidence" value="ECO:0007669"/>
    <property type="project" value="TreeGrafter"/>
</dbReference>
<comment type="cofactor">
    <cofactor evidence="14">
        <name>Mg(2+)</name>
        <dbReference type="ChEBI" id="CHEBI:18420"/>
    </cofactor>
    <cofactor evidence="14">
        <name>Mn(2+)</name>
        <dbReference type="ChEBI" id="CHEBI:29035"/>
    </cofactor>
</comment>
<feature type="binding site" evidence="14">
    <location>
        <position position="481"/>
    </location>
    <ligand>
        <name>Zn(2+)</name>
        <dbReference type="ChEBI" id="CHEBI:29105"/>
    </ligand>
</feature>
<dbReference type="CDD" id="cd00114">
    <property type="entry name" value="LIGANc"/>
    <property type="match status" value="1"/>
</dbReference>
<keyword evidence="5 14" id="KW-0235">DNA replication</keyword>
<dbReference type="PROSITE" id="PS50172">
    <property type="entry name" value="BRCT"/>
    <property type="match status" value="1"/>
</dbReference>
<dbReference type="InterPro" id="IPR001679">
    <property type="entry name" value="DNA_ligase"/>
</dbReference>
<dbReference type="Gene3D" id="6.20.10.30">
    <property type="match status" value="1"/>
</dbReference>
<keyword evidence="6 14" id="KW-0479">Metal-binding</keyword>
<dbReference type="GO" id="GO:0006281">
    <property type="term" value="P:DNA repair"/>
    <property type="evidence" value="ECO:0007669"/>
    <property type="project" value="UniProtKB-KW"/>
</dbReference>
<dbReference type="eggNOG" id="COG0272">
    <property type="taxonomic scope" value="Bacteria"/>
</dbReference>
<dbReference type="SMART" id="SM00532">
    <property type="entry name" value="LIGANc"/>
    <property type="match status" value="1"/>
</dbReference>
<dbReference type="PANTHER" id="PTHR23389">
    <property type="entry name" value="CHROMOSOME TRANSMISSION FIDELITY FACTOR 18"/>
    <property type="match status" value="1"/>
</dbReference>
<feature type="binding site" evidence="14">
    <location>
        <position position="369"/>
    </location>
    <ligand>
        <name>NAD(+)</name>
        <dbReference type="ChEBI" id="CHEBI:57540"/>
    </ligand>
</feature>
<dbReference type="InterPro" id="IPR036420">
    <property type="entry name" value="BRCT_dom_sf"/>
</dbReference>
<feature type="binding site" evidence="14">
    <location>
        <position position="226"/>
    </location>
    <ligand>
        <name>NAD(+)</name>
        <dbReference type="ChEBI" id="CHEBI:57540"/>
    </ligand>
</feature>
<evidence type="ECO:0000256" key="10">
    <source>
        <dbReference type="ARBA" id="ARBA00023027"/>
    </source>
</evidence>
<dbReference type="Gene3D" id="3.30.470.30">
    <property type="entry name" value="DNA ligase/mRNA capping enzyme"/>
    <property type="match status" value="1"/>
</dbReference>
<dbReference type="GO" id="GO:0003677">
    <property type="term" value="F:DNA binding"/>
    <property type="evidence" value="ECO:0007669"/>
    <property type="project" value="InterPro"/>
</dbReference>
<dbReference type="InterPro" id="IPR001357">
    <property type="entry name" value="BRCT_dom"/>
</dbReference>
<dbReference type="Pfam" id="PF12826">
    <property type="entry name" value="HHH_2"/>
    <property type="match status" value="1"/>
</dbReference>
<dbReference type="PANTHER" id="PTHR23389:SF9">
    <property type="entry name" value="DNA LIGASE"/>
    <property type="match status" value="1"/>
</dbReference>
<evidence type="ECO:0000256" key="4">
    <source>
        <dbReference type="ARBA" id="ARBA00022598"/>
    </source>
</evidence>
<comment type="catalytic activity">
    <reaction evidence="12 14">
        <text>NAD(+) + (deoxyribonucleotide)n-3'-hydroxyl + 5'-phospho-(deoxyribonucleotide)m = (deoxyribonucleotide)n+m + AMP + beta-nicotinamide D-nucleotide.</text>
        <dbReference type="EC" id="6.5.1.2"/>
    </reaction>
</comment>
<evidence type="ECO:0000256" key="3">
    <source>
        <dbReference type="ARBA" id="ARBA00013308"/>
    </source>
</evidence>
<comment type="function">
    <text evidence="1 14">DNA ligase that catalyzes the formation of phosphodiester linkages between 5'-phosphoryl and 3'-hydroxyl groups in double-stranded DNA using NAD as a coenzyme and as the energy source for the reaction. It is essential for DNA replication and repair of damaged DNA.</text>
</comment>
<dbReference type="SMART" id="SM00292">
    <property type="entry name" value="BRCT"/>
    <property type="match status" value="1"/>
</dbReference>
<evidence type="ECO:0000256" key="11">
    <source>
        <dbReference type="ARBA" id="ARBA00023204"/>
    </source>
</evidence>
<proteinExistence type="inferred from homology"/>
<evidence type="ECO:0000256" key="13">
    <source>
        <dbReference type="ARBA" id="ARBA00060881"/>
    </source>
</evidence>
<name>B6WT29_9BACT</name>
<dbReference type="SUPFAM" id="SSF50249">
    <property type="entry name" value="Nucleic acid-binding proteins"/>
    <property type="match status" value="1"/>
</dbReference>
<feature type="binding site" evidence="14">
    <location>
        <position position="188"/>
    </location>
    <ligand>
        <name>NAD(+)</name>
        <dbReference type="ChEBI" id="CHEBI:57540"/>
    </ligand>
</feature>
<feature type="binding site" evidence="14">
    <location>
        <position position="486"/>
    </location>
    <ligand>
        <name>Zn(2+)</name>
        <dbReference type="ChEBI" id="CHEBI:29105"/>
    </ligand>
</feature>
<evidence type="ECO:0000256" key="9">
    <source>
        <dbReference type="ARBA" id="ARBA00022842"/>
    </source>
</evidence>
<dbReference type="PROSITE" id="PS01056">
    <property type="entry name" value="DNA_LIGASE_N2"/>
    <property type="match status" value="1"/>
</dbReference>
<dbReference type="AlphaFoldDB" id="B6WT29"/>
<evidence type="ECO:0000259" key="16">
    <source>
        <dbReference type="PROSITE" id="PS50172"/>
    </source>
</evidence>
<dbReference type="HAMAP" id="MF_01588">
    <property type="entry name" value="DNA_ligase_A"/>
    <property type="match status" value="1"/>
</dbReference>
<dbReference type="EC" id="6.5.1.2" evidence="2 14"/>
<dbReference type="PIRSF" id="PIRSF001604">
    <property type="entry name" value="LigA"/>
    <property type="match status" value="1"/>
</dbReference>
<feature type="binding site" evidence="14">
    <location>
        <position position="165"/>
    </location>
    <ligand>
        <name>NAD(+)</name>
        <dbReference type="ChEBI" id="CHEBI:57540"/>
    </ligand>
</feature>
<evidence type="ECO:0000256" key="8">
    <source>
        <dbReference type="ARBA" id="ARBA00022833"/>
    </source>
</evidence>
<dbReference type="SUPFAM" id="SSF47781">
    <property type="entry name" value="RuvA domain 2-like"/>
    <property type="match status" value="1"/>
</dbReference>
<dbReference type="InterPro" id="IPR013839">
    <property type="entry name" value="DNAligase_adenylation"/>
</dbReference>
<evidence type="ECO:0000313" key="17">
    <source>
        <dbReference type="EMBL" id="EEB33941.1"/>
    </source>
</evidence>
<dbReference type="NCBIfam" id="NF005932">
    <property type="entry name" value="PRK07956.1"/>
    <property type="match status" value="1"/>
</dbReference>
<feature type="binding site" evidence="14">
    <location>
        <position position="463"/>
    </location>
    <ligand>
        <name>Zn(2+)</name>
        <dbReference type="ChEBI" id="CHEBI:29105"/>
    </ligand>
</feature>
<feature type="region of interest" description="Disordered" evidence="15">
    <location>
        <begin position="1"/>
        <end position="56"/>
    </location>
</feature>
<feature type="binding site" evidence="14">
    <location>
        <position position="345"/>
    </location>
    <ligand>
        <name>NAD(+)</name>
        <dbReference type="ChEBI" id="CHEBI:57540"/>
    </ligand>
</feature>
<dbReference type="InterPro" id="IPR012340">
    <property type="entry name" value="NA-bd_OB-fold"/>
</dbReference>
<dbReference type="GO" id="GO:0046872">
    <property type="term" value="F:metal ion binding"/>
    <property type="evidence" value="ECO:0007669"/>
    <property type="project" value="UniProtKB-KW"/>
</dbReference>
<protein>
    <recommendedName>
        <fullName evidence="3 14">DNA ligase</fullName>
        <ecNumber evidence="2 14">6.5.1.2</ecNumber>
    </recommendedName>
    <alternativeName>
        <fullName evidence="14">Polydeoxyribonucleotide synthase [NAD(+)]</fullName>
    </alternativeName>
</protein>
<evidence type="ECO:0000256" key="6">
    <source>
        <dbReference type="ARBA" id="ARBA00022723"/>
    </source>
</evidence>
<evidence type="ECO:0000256" key="12">
    <source>
        <dbReference type="ARBA" id="ARBA00034005"/>
    </source>
</evidence>
<keyword evidence="9 14" id="KW-0460">Magnesium</keyword>
<dbReference type="SUPFAM" id="SSF52113">
    <property type="entry name" value="BRCT domain"/>
    <property type="match status" value="1"/>
</dbReference>
<dbReference type="InterPro" id="IPR004149">
    <property type="entry name" value="Znf_DNAligase_C4"/>
</dbReference>
<dbReference type="STRING" id="901.DESPIGER_0606"/>
<dbReference type="InterPro" id="IPR003583">
    <property type="entry name" value="Hlx-hairpin-Hlx_DNA-bd_motif"/>
</dbReference>
<keyword evidence="10 14" id="KW-0520">NAD</keyword>
<evidence type="ECO:0000256" key="7">
    <source>
        <dbReference type="ARBA" id="ARBA00022763"/>
    </source>
</evidence>
<dbReference type="FunFam" id="1.10.150.20:FF:000006">
    <property type="entry name" value="DNA ligase"/>
    <property type="match status" value="1"/>
</dbReference>
<evidence type="ECO:0000256" key="15">
    <source>
        <dbReference type="SAM" id="MobiDB-lite"/>
    </source>
</evidence>
<feature type="active site" description="N6-AMP-lysine intermediate" evidence="14">
    <location>
        <position position="167"/>
    </location>
</feature>
<dbReference type="HOGENOM" id="CLU_007764_2_1_7"/>
<dbReference type="InterPro" id="IPR033136">
    <property type="entry name" value="DNA_ligase_CS"/>
</dbReference>
<evidence type="ECO:0000313" key="18">
    <source>
        <dbReference type="Proteomes" id="UP000003676"/>
    </source>
</evidence>
<dbReference type="Pfam" id="PF00533">
    <property type="entry name" value="BRCT"/>
    <property type="match status" value="1"/>
</dbReference>
<dbReference type="Gene3D" id="2.40.50.140">
    <property type="entry name" value="Nucleic acid-binding proteins"/>
    <property type="match status" value="1"/>
</dbReference>
<dbReference type="Proteomes" id="UP000003676">
    <property type="component" value="Unassembled WGS sequence"/>
</dbReference>
<dbReference type="GO" id="GO:0006260">
    <property type="term" value="P:DNA replication"/>
    <property type="evidence" value="ECO:0007669"/>
    <property type="project" value="UniProtKB-KW"/>
</dbReference>
<organism evidence="17 18">
    <name type="scientific">Desulfovibrio piger ATCC 29098</name>
    <dbReference type="NCBI Taxonomy" id="411464"/>
    <lineage>
        <taxon>Bacteria</taxon>
        <taxon>Pseudomonadati</taxon>
        <taxon>Thermodesulfobacteriota</taxon>
        <taxon>Desulfovibrionia</taxon>
        <taxon>Desulfovibrionales</taxon>
        <taxon>Desulfovibrionaceae</taxon>
        <taxon>Desulfovibrio</taxon>
    </lineage>
</organism>
<evidence type="ECO:0000256" key="2">
    <source>
        <dbReference type="ARBA" id="ARBA00012722"/>
    </source>
</evidence>
<dbReference type="EMBL" id="ABXU01000029">
    <property type="protein sequence ID" value="EEB33941.1"/>
    <property type="molecule type" value="Genomic_DNA"/>
</dbReference>
<accession>B6WT29</accession>
<dbReference type="InterPro" id="IPR013840">
    <property type="entry name" value="DNAligase_N"/>
</dbReference>
<keyword evidence="11 14" id="KW-0234">DNA repair</keyword>
<dbReference type="CDD" id="cd17748">
    <property type="entry name" value="BRCT_DNA_ligase_like"/>
    <property type="match status" value="1"/>
</dbReference>
<feature type="binding site" evidence="14">
    <location>
        <begin position="85"/>
        <end position="89"/>
    </location>
    <ligand>
        <name>NAD(+)</name>
        <dbReference type="ChEBI" id="CHEBI:57540"/>
    </ligand>
</feature>
<dbReference type="Pfam" id="PF01653">
    <property type="entry name" value="DNA_ligase_aden"/>
    <property type="match status" value="1"/>
</dbReference>
<feature type="domain" description="BRCT" evidence="16">
    <location>
        <begin position="648"/>
        <end position="729"/>
    </location>
</feature>
<dbReference type="Gene3D" id="1.10.287.610">
    <property type="entry name" value="Helix hairpin bin"/>
    <property type="match status" value="1"/>
</dbReference>
<keyword evidence="7 14" id="KW-0227">DNA damage</keyword>
<dbReference type="FunFam" id="2.40.50.140:FF:000012">
    <property type="entry name" value="DNA ligase"/>
    <property type="match status" value="1"/>
</dbReference>
<sequence>MIMSPEQLSLFGAPAAPAPKKQAEKKTAGKAVVSSAASAASAPADPLSLPEPPRDRPQERMAWLTTILEHHNYLYHTLDKPVISDDQYDALFRELKALEEDYPQWRSPHSPTLRVGGGLLGGLPKQRHRQRMYGLDNVFSAEEWQEFVARMQRALPEAPLAFWCDPKLDGLALEIIYEDGVLQQALTRGDGEEGEVVTEAVRTIRTVPLRLRGTGPFPERLEVRGEVVIYKKDFAAINERRESLGQKLLANPRNAAAGALRQLDVANTQQMPLRFLAYSLGEARWGQAEPCHFQHELAARLRDYGFLTPPDGKLCADPAAVEAYVESVRQGRADFPMEIDGAVAKQDDLEAQEALGFTARAPRFAIAFKFPAMQVHTRLTGIEIQVGRTGVLTPVAQLEPVAVGGVMVTRATLHNEDEILAKDVRVGDTVIVQRAGDVIPEVVGPVLEERPSGARPFEFPHICPVCGEPAHREPGEAAWRCGNISCPAVRLRSICHFVSKAGLDVQGVGQKWIEQLVSSGHVTSPKQLFRLTVQDLLPFDRMGDVLARKIVDAFDDARHNATLARLISALGIRHVGEQTARMLAAHFYDMDALAAADTQRLLELPDVGPEVASSIRSFFESPANQHMLAGLREAGLWPVAAAEPAEAAGEGPLQGKNILFTGTLSMARGKAKQLAEAAGAVVLGSVSKKLDILVVGENPGSKLEKAQSLGITVLDEAAFLDLLADRTDA</sequence>
<reference evidence="17 18" key="2">
    <citation type="submission" date="2008-10" db="EMBL/GenBank/DDBJ databases">
        <authorList>
            <person name="Fulton L."/>
            <person name="Clifton S."/>
            <person name="Fulton B."/>
            <person name="Xu J."/>
            <person name="Minx P."/>
            <person name="Pepin K.H."/>
            <person name="Johnson M."/>
            <person name="Bhonagiri V."/>
            <person name="Nash W.E."/>
            <person name="Mardis E.R."/>
            <person name="Wilson R.K."/>
        </authorList>
    </citation>
    <scope>NUCLEOTIDE SEQUENCE [LARGE SCALE GENOMIC DNA]</scope>
    <source>
        <strain evidence="17 18">ATCC 29098</strain>
    </source>
</reference>
<feature type="compositionally biased region" description="Low complexity" evidence="15">
    <location>
        <begin position="31"/>
        <end position="48"/>
    </location>
</feature>
<comment type="caution">
    <text evidence="17">The sequence shown here is derived from an EMBL/GenBank/DDBJ whole genome shotgun (WGS) entry which is preliminary data.</text>
</comment>
<evidence type="ECO:0000256" key="5">
    <source>
        <dbReference type="ARBA" id="ARBA00022705"/>
    </source>
</evidence>
<evidence type="ECO:0000256" key="1">
    <source>
        <dbReference type="ARBA" id="ARBA00004067"/>
    </source>
</evidence>
<keyword evidence="14" id="KW-0464">Manganese</keyword>
<keyword evidence="4 14" id="KW-0436">Ligase</keyword>
<keyword evidence="8 14" id="KW-0862">Zinc</keyword>
<dbReference type="InterPro" id="IPR010994">
    <property type="entry name" value="RuvA_2-like"/>
</dbReference>
<comment type="caution">
    <text evidence="14">Lacks conserved residue(s) required for the propagation of feature annotation.</text>
</comment>
<comment type="similarity">
    <text evidence="13 14">Belongs to the NAD-dependent DNA ligase family. LigA subfamily.</text>
</comment>
<dbReference type="NCBIfam" id="TIGR00575">
    <property type="entry name" value="dnlj"/>
    <property type="match status" value="1"/>
</dbReference>
<dbReference type="Gene3D" id="1.10.150.20">
    <property type="entry name" value="5' to 3' exonuclease, C-terminal subdomain"/>
    <property type="match status" value="2"/>
</dbReference>
<dbReference type="InterPro" id="IPR004150">
    <property type="entry name" value="NAD_DNA_ligase_OB"/>
</dbReference>
<dbReference type="InterPro" id="IPR041663">
    <property type="entry name" value="DisA/LigA_HHH"/>
</dbReference>